<feature type="non-terminal residue" evidence="3">
    <location>
        <position position="235"/>
    </location>
</feature>
<proteinExistence type="predicted"/>
<dbReference type="PROSITE" id="PS51318">
    <property type="entry name" value="TAT"/>
    <property type="match status" value="1"/>
</dbReference>
<dbReference type="PANTHER" id="PTHR43489:SF7">
    <property type="entry name" value="3-DEHYDRO-D-GULOSIDE 4-EPIMERASE-RELATED"/>
    <property type="match status" value="1"/>
</dbReference>
<dbReference type="AlphaFoldDB" id="X1RB25"/>
<dbReference type="InterPro" id="IPR013022">
    <property type="entry name" value="Xyl_isomerase-like_TIM-brl"/>
</dbReference>
<organism evidence="3">
    <name type="scientific">marine sediment metagenome</name>
    <dbReference type="NCBI Taxonomy" id="412755"/>
    <lineage>
        <taxon>unclassified sequences</taxon>
        <taxon>metagenomes</taxon>
        <taxon>ecological metagenomes</taxon>
    </lineage>
</organism>
<protein>
    <recommendedName>
        <fullName evidence="2">Xylose isomerase-like TIM barrel domain-containing protein</fullName>
    </recommendedName>
</protein>
<dbReference type="GO" id="GO:0016853">
    <property type="term" value="F:isomerase activity"/>
    <property type="evidence" value="ECO:0007669"/>
    <property type="project" value="UniProtKB-KW"/>
</dbReference>
<dbReference type="Pfam" id="PF01261">
    <property type="entry name" value="AP_endonuc_2"/>
    <property type="match status" value="1"/>
</dbReference>
<evidence type="ECO:0000259" key="2">
    <source>
        <dbReference type="Pfam" id="PF01261"/>
    </source>
</evidence>
<evidence type="ECO:0000313" key="3">
    <source>
        <dbReference type="EMBL" id="GAI77758.1"/>
    </source>
</evidence>
<dbReference type="PANTHER" id="PTHR43489">
    <property type="entry name" value="ISOMERASE"/>
    <property type="match status" value="1"/>
</dbReference>
<dbReference type="InterPro" id="IPR006311">
    <property type="entry name" value="TAT_signal"/>
</dbReference>
<sequence>MEEKRMKRRGFLKYTAAVTVGTGLLRMSTFAAGKQTPAKLRKAVQLGMLPKGLPDADKFKLAKKCGFEGIEAYPMNDLDAAREQGRLARAAGVPIHSIVFGGWHAPFSDPNPDVIKKGLAGMETALRCARAMGAETVLLVPAVVRENIRYADAYRRSQKHIRKLLPLAKEVGVVIAVENVWNKFLLSPLEFARYVDEFDSPWLQAYFDVGNIIIYGYAQDWILTLGKRIVKIHLK</sequence>
<dbReference type="InterPro" id="IPR050417">
    <property type="entry name" value="Sugar_Epim/Isomerase"/>
</dbReference>
<name>X1RB25_9ZZZZ</name>
<reference evidence="3" key="1">
    <citation type="journal article" date="2014" name="Front. Microbiol.">
        <title>High frequency of phylogenetically diverse reductive dehalogenase-homologous genes in deep subseafloor sedimentary metagenomes.</title>
        <authorList>
            <person name="Kawai M."/>
            <person name="Futagami T."/>
            <person name="Toyoda A."/>
            <person name="Takaki Y."/>
            <person name="Nishi S."/>
            <person name="Hori S."/>
            <person name="Arai W."/>
            <person name="Tsubouchi T."/>
            <person name="Morono Y."/>
            <person name="Uchiyama I."/>
            <person name="Ito T."/>
            <person name="Fujiyama A."/>
            <person name="Inagaki F."/>
            <person name="Takami H."/>
        </authorList>
    </citation>
    <scope>NUCLEOTIDE SEQUENCE</scope>
    <source>
        <strain evidence="3">Expedition CK06-06</strain>
    </source>
</reference>
<dbReference type="EMBL" id="BARW01010558">
    <property type="protein sequence ID" value="GAI77758.1"/>
    <property type="molecule type" value="Genomic_DNA"/>
</dbReference>
<comment type="caution">
    <text evidence="3">The sequence shown here is derived from an EMBL/GenBank/DDBJ whole genome shotgun (WGS) entry which is preliminary data.</text>
</comment>
<dbReference type="SUPFAM" id="SSF51658">
    <property type="entry name" value="Xylose isomerase-like"/>
    <property type="match status" value="1"/>
</dbReference>
<gene>
    <name evidence="3" type="ORF">S12H4_20742</name>
</gene>
<dbReference type="InterPro" id="IPR036237">
    <property type="entry name" value="Xyl_isomerase-like_sf"/>
</dbReference>
<accession>X1RB25</accession>
<feature type="domain" description="Xylose isomerase-like TIM barrel" evidence="2">
    <location>
        <begin position="59"/>
        <end position="235"/>
    </location>
</feature>
<dbReference type="Gene3D" id="3.20.20.150">
    <property type="entry name" value="Divalent-metal-dependent TIM barrel enzymes"/>
    <property type="match status" value="1"/>
</dbReference>
<evidence type="ECO:0000256" key="1">
    <source>
        <dbReference type="ARBA" id="ARBA00023235"/>
    </source>
</evidence>
<keyword evidence="1" id="KW-0413">Isomerase</keyword>